<name>A0A9N7U4S6_PLEPL</name>
<evidence type="ECO:0000313" key="4">
    <source>
        <dbReference type="EMBL" id="CAB1423719.1"/>
    </source>
</evidence>
<feature type="domain" description="EF-hand" evidence="3">
    <location>
        <begin position="42"/>
        <end position="77"/>
    </location>
</feature>
<keyword evidence="1" id="KW-0479">Metal-binding</keyword>
<sequence length="131" mass="15045">MADDDDCRLSDYRRLKTKTLDLHDKRYTGSRMHGAHKDNMAARKQLVDMMFKRFDADSNGQIESSELSQVIKQEGLSKDFSECTLFDLLKYNDVNDDEHLTKEEFYTAFGSISPLLAALWSPDIDLNPDTS</sequence>
<dbReference type="InterPro" id="IPR018247">
    <property type="entry name" value="EF_Hand_1_Ca_BS"/>
</dbReference>
<evidence type="ECO:0000259" key="3">
    <source>
        <dbReference type="PROSITE" id="PS50222"/>
    </source>
</evidence>
<proteinExistence type="predicted"/>
<dbReference type="PROSITE" id="PS50222">
    <property type="entry name" value="EF_HAND_2"/>
    <property type="match status" value="1"/>
</dbReference>
<evidence type="ECO:0000256" key="2">
    <source>
        <dbReference type="ARBA" id="ARBA00022837"/>
    </source>
</evidence>
<dbReference type="AlphaFoldDB" id="A0A9N7U4S6"/>
<keyword evidence="2" id="KW-0106">Calcium</keyword>
<dbReference type="GO" id="GO:0005509">
    <property type="term" value="F:calcium ion binding"/>
    <property type="evidence" value="ECO:0007669"/>
    <property type="project" value="InterPro"/>
</dbReference>
<dbReference type="SUPFAM" id="SSF47473">
    <property type="entry name" value="EF-hand"/>
    <property type="match status" value="1"/>
</dbReference>
<dbReference type="InterPro" id="IPR002048">
    <property type="entry name" value="EF_hand_dom"/>
</dbReference>
<dbReference type="Pfam" id="PF13499">
    <property type="entry name" value="EF-hand_7"/>
    <property type="match status" value="1"/>
</dbReference>
<evidence type="ECO:0000313" key="5">
    <source>
        <dbReference type="Proteomes" id="UP001153269"/>
    </source>
</evidence>
<dbReference type="Proteomes" id="UP001153269">
    <property type="component" value="Unassembled WGS sequence"/>
</dbReference>
<reference evidence="4" key="1">
    <citation type="submission" date="2020-03" db="EMBL/GenBank/DDBJ databases">
        <authorList>
            <person name="Weist P."/>
        </authorList>
    </citation>
    <scope>NUCLEOTIDE SEQUENCE</scope>
</reference>
<keyword evidence="5" id="KW-1185">Reference proteome</keyword>
<dbReference type="EMBL" id="CADEAL010000675">
    <property type="protein sequence ID" value="CAB1423719.1"/>
    <property type="molecule type" value="Genomic_DNA"/>
</dbReference>
<dbReference type="InterPro" id="IPR011992">
    <property type="entry name" value="EF-hand-dom_pair"/>
</dbReference>
<dbReference type="SMART" id="SM00054">
    <property type="entry name" value="EFh"/>
    <property type="match status" value="2"/>
</dbReference>
<organism evidence="4 5">
    <name type="scientific">Pleuronectes platessa</name>
    <name type="common">European plaice</name>
    <dbReference type="NCBI Taxonomy" id="8262"/>
    <lineage>
        <taxon>Eukaryota</taxon>
        <taxon>Metazoa</taxon>
        <taxon>Chordata</taxon>
        <taxon>Craniata</taxon>
        <taxon>Vertebrata</taxon>
        <taxon>Euteleostomi</taxon>
        <taxon>Actinopterygii</taxon>
        <taxon>Neopterygii</taxon>
        <taxon>Teleostei</taxon>
        <taxon>Neoteleostei</taxon>
        <taxon>Acanthomorphata</taxon>
        <taxon>Carangaria</taxon>
        <taxon>Pleuronectiformes</taxon>
        <taxon>Pleuronectoidei</taxon>
        <taxon>Pleuronectidae</taxon>
        <taxon>Pleuronectes</taxon>
    </lineage>
</organism>
<dbReference type="PROSITE" id="PS00018">
    <property type="entry name" value="EF_HAND_1"/>
    <property type="match status" value="1"/>
</dbReference>
<gene>
    <name evidence="4" type="ORF">PLEPLA_LOCUS11640</name>
</gene>
<protein>
    <recommendedName>
        <fullName evidence="3">EF-hand domain-containing protein</fullName>
    </recommendedName>
</protein>
<accession>A0A9N7U4S6</accession>
<comment type="caution">
    <text evidence="4">The sequence shown here is derived from an EMBL/GenBank/DDBJ whole genome shotgun (WGS) entry which is preliminary data.</text>
</comment>
<evidence type="ECO:0000256" key="1">
    <source>
        <dbReference type="ARBA" id="ARBA00022723"/>
    </source>
</evidence>
<dbReference type="Gene3D" id="1.10.238.10">
    <property type="entry name" value="EF-hand"/>
    <property type="match status" value="1"/>
</dbReference>